<dbReference type="STRING" id="83449.BON30_36025"/>
<evidence type="ECO:0000256" key="1">
    <source>
        <dbReference type="ARBA" id="ARBA00022670"/>
    </source>
</evidence>
<dbReference type="PANTHER" id="PTHR10188">
    <property type="entry name" value="L-ASPARAGINASE"/>
    <property type="match status" value="1"/>
</dbReference>
<sequence>MPAPLRRALGSALVAALLFPLGCYTPLTTVKEDEARLRAPDDTVRPAPRWGIALHGGAGIIPRESLSPEREAAMRAALAEALKAGHAVLARGGTSVEAVTSAIRVLEDSPYFNAGKGAVFTHEGKNELDASIMNGRTREAGAVAGLRHVKNPITLARAVMEKSPHVMLIGEGAEAFAREQGLELVPEDYFYTEERWQSLQRALEAEKKKQQAPPEPGQPQGPSTYQGPIDGDHKFGTVGAVALDQAGNLAAGTSTGGMTNKRFGRVGDSPIIGAGTYASERCAVSGTGHGEYFVRYSVARDICSHVELLDLPLSESANHMVMEVLLQAGGEGGVIAMDAQGNVAMPFNTSGMYRGYMGPEGEPSVAIFKEP</sequence>
<keyword evidence="2" id="KW-0378">Hydrolase</keyword>
<dbReference type="RefSeq" id="WP_071903036.1">
    <property type="nucleotide sequence ID" value="NZ_MPIN01000012.1"/>
</dbReference>
<feature type="region of interest" description="Disordered" evidence="8">
    <location>
        <begin position="203"/>
        <end position="231"/>
    </location>
</feature>
<reference evidence="10" key="1">
    <citation type="submission" date="2016-11" db="EMBL/GenBank/DDBJ databases">
        <authorList>
            <person name="Shukria A."/>
            <person name="Stevens D.C."/>
        </authorList>
    </citation>
    <scope>NUCLEOTIDE SEQUENCE [LARGE SCALE GENOMIC DNA]</scope>
    <source>
        <strain evidence="10">Cbfe23</strain>
    </source>
</reference>
<dbReference type="FunFam" id="3.60.20.30:FF:000001">
    <property type="entry name" value="Isoaspartyl peptidase/L-asparaginase"/>
    <property type="match status" value="1"/>
</dbReference>
<accession>A0A1L9B177</accession>
<keyword evidence="1" id="KW-0645">Protease</keyword>
<name>A0A1L9B177_9BACT</name>
<evidence type="ECO:0000256" key="6">
    <source>
        <dbReference type="PIRSR" id="PIRSR600246-2"/>
    </source>
</evidence>
<evidence type="ECO:0000256" key="4">
    <source>
        <dbReference type="ARBA" id="ARBA00069124"/>
    </source>
</evidence>
<organism evidence="9 10">
    <name type="scientific">Cystobacter ferrugineus</name>
    <dbReference type="NCBI Taxonomy" id="83449"/>
    <lineage>
        <taxon>Bacteria</taxon>
        <taxon>Pseudomonadati</taxon>
        <taxon>Myxococcota</taxon>
        <taxon>Myxococcia</taxon>
        <taxon>Myxococcales</taxon>
        <taxon>Cystobacterineae</taxon>
        <taxon>Archangiaceae</taxon>
        <taxon>Cystobacter</taxon>
    </lineage>
</organism>
<feature type="binding site" evidence="6">
    <location>
        <begin position="287"/>
        <end position="290"/>
    </location>
    <ligand>
        <name>substrate</name>
    </ligand>
</feature>
<dbReference type="Gene3D" id="3.60.20.30">
    <property type="entry name" value="(Glycosyl)asparaginase"/>
    <property type="match status" value="1"/>
</dbReference>
<dbReference type="InterPro" id="IPR029055">
    <property type="entry name" value="Ntn_hydrolases_N"/>
</dbReference>
<protein>
    <recommendedName>
        <fullName evidence="4">Isoaspartyl peptidase</fullName>
    </recommendedName>
</protein>
<dbReference type="AlphaFoldDB" id="A0A1L9B177"/>
<dbReference type="PANTHER" id="PTHR10188:SF6">
    <property type="entry name" value="N(4)-(BETA-N-ACETYLGLUCOSAMINYL)-L-ASPARAGINASE"/>
    <property type="match status" value="1"/>
</dbReference>
<keyword evidence="10" id="KW-1185">Reference proteome</keyword>
<evidence type="ECO:0000313" key="10">
    <source>
        <dbReference type="Proteomes" id="UP000182229"/>
    </source>
</evidence>
<dbReference type="SUPFAM" id="SSF56235">
    <property type="entry name" value="N-terminal nucleophile aminohydrolases (Ntn hydrolases)"/>
    <property type="match status" value="1"/>
</dbReference>
<dbReference type="InterPro" id="IPR000246">
    <property type="entry name" value="Peptidase_T2"/>
</dbReference>
<evidence type="ECO:0000313" key="9">
    <source>
        <dbReference type="EMBL" id="OJH36010.1"/>
    </source>
</evidence>
<dbReference type="GO" id="GO:0016811">
    <property type="term" value="F:hydrolase activity, acting on carbon-nitrogen (but not peptide) bonds, in linear amides"/>
    <property type="evidence" value="ECO:0007669"/>
    <property type="project" value="UniProtKB-ARBA"/>
</dbReference>
<reference evidence="9 10" key="2">
    <citation type="submission" date="2016-12" db="EMBL/GenBank/DDBJ databases">
        <title>Draft Genome Sequence of Cystobacter ferrugineus Strain Cbfe23.</title>
        <authorList>
            <person name="Akbar S."/>
            <person name="Dowd S.E."/>
            <person name="Stevens D.C."/>
        </authorList>
    </citation>
    <scope>NUCLEOTIDE SEQUENCE [LARGE SCALE GENOMIC DNA]</scope>
    <source>
        <strain evidence="9 10">Cbfe23</strain>
    </source>
</reference>
<evidence type="ECO:0000256" key="8">
    <source>
        <dbReference type="SAM" id="MobiDB-lite"/>
    </source>
</evidence>
<dbReference type="EMBL" id="MPIN01000012">
    <property type="protein sequence ID" value="OJH36010.1"/>
    <property type="molecule type" value="Genomic_DNA"/>
</dbReference>
<dbReference type="GO" id="GO:0008233">
    <property type="term" value="F:peptidase activity"/>
    <property type="evidence" value="ECO:0007669"/>
    <property type="project" value="UniProtKB-KW"/>
</dbReference>
<dbReference type="Proteomes" id="UP000182229">
    <property type="component" value="Unassembled WGS sequence"/>
</dbReference>
<gene>
    <name evidence="9" type="ORF">BON30_36025</name>
</gene>
<proteinExistence type="predicted"/>
<dbReference type="Pfam" id="PF01112">
    <property type="entry name" value="Asparaginase_2"/>
    <property type="match status" value="1"/>
</dbReference>
<keyword evidence="3" id="KW-0068">Autocatalytic cleavage</keyword>
<evidence type="ECO:0000256" key="5">
    <source>
        <dbReference type="PIRSR" id="PIRSR600246-1"/>
    </source>
</evidence>
<feature type="active site" description="Nucleophile" evidence="5">
    <location>
        <position position="237"/>
    </location>
</feature>
<comment type="caution">
    <text evidence="9">The sequence shown here is derived from an EMBL/GenBank/DDBJ whole genome shotgun (WGS) entry which is preliminary data.</text>
</comment>
<feature type="binding site" evidence="6">
    <location>
        <begin position="265"/>
        <end position="268"/>
    </location>
    <ligand>
        <name>substrate</name>
    </ligand>
</feature>
<feature type="site" description="Cleavage; by autolysis" evidence="7">
    <location>
        <begin position="236"/>
        <end position="237"/>
    </location>
</feature>
<evidence type="ECO:0000256" key="3">
    <source>
        <dbReference type="ARBA" id="ARBA00022813"/>
    </source>
</evidence>
<dbReference type="GO" id="GO:0006508">
    <property type="term" value="P:proteolysis"/>
    <property type="evidence" value="ECO:0007669"/>
    <property type="project" value="UniProtKB-KW"/>
</dbReference>
<evidence type="ECO:0000256" key="7">
    <source>
        <dbReference type="PIRSR" id="PIRSR600246-3"/>
    </source>
</evidence>
<evidence type="ECO:0000256" key="2">
    <source>
        <dbReference type="ARBA" id="ARBA00022801"/>
    </source>
</evidence>
<dbReference type="CDD" id="cd04701">
    <property type="entry name" value="Asparaginase_2"/>
    <property type="match status" value="1"/>
</dbReference>
<dbReference type="OrthoDB" id="9780217at2"/>